<dbReference type="EMBL" id="BAAAYX010000002">
    <property type="protein sequence ID" value="GAA3694385.1"/>
    <property type="molecule type" value="Genomic_DNA"/>
</dbReference>
<keyword evidence="4" id="KW-1185">Reference proteome</keyword>
<proteinExistence type="predicted"/>
<dbReference type="Proteomes" id="UP001500051">
    <property type="component" value="Unassembled WGS sequence"/>
</dbReference>
<evidence type="ECO:0000313" key="3">
    <source>
        <dbReference type="EMBL" id="GAA3694385.1"/>
    </source>
</evidence>
<feature type="transmembrane region" description="Helical" evidence="1">
    <location>
        <begin position="54"/>
        <end position="74"/>
    </location>
</feature>
<name>A0ABP7CTL1_9ACTN</name>
<dbReference type="Pfam" id="PF03372">
    <property type="entry name" value="Exo_endo_phos"/>
    <property type="match status" value="1"/>
</dbReference>
<organism evidence="3 4">
    <name type="scientific">Microlunatus aurantiacus</name>
    <dbReference type="NCBI Taxonomy" id="446786"/>
    <lineage>
        <taxon>Bacteria</taxon>
        <taxon>Bacillati</taxon>
        <taxon>Actinomycetota</taxon>
        <taxon>Actinomycetes</taxon>
        <taxon>Propionibacteriales</taxon>
        <taxon>Propionibacteriaceae</taxon>
        <taxon>Microlunatus</taxon>
    </lineage>
</organism>
<feature type="transmembrane region" description="Helical" evidence="1">
    <location>
        <begin position="20"/>
        <end position="42"/>
    </location>
</feature>
<dbReference type="InterPro" id="IPR036691">
    <property type="entry name" value="Endo/exonu/phosph_ase_sf"/>
</dbReference>
<protein>
    <recommendedName>
        <fullName evidence="2">Endonuclease/exonuclease/phosphatase domain-containing protein</fullName>
    </recommendedName>
</protein>
<accession>A0ABP7CTL1</accession>
<feature type="domain" description="Endonuclease/exonuclease/phosphatase" evidence="2">
    <location>
        <begin position="125"/>
        <end position="327"/>
    </location>
</feature>
<feature type="transmembrane region" description="Helical" evidence="1">
    <location>
        <begin position="81"/>
        <end position="104"/>
    </location>
</feature>
<dbReference type="RefSeq" id="WP_344810957.1">
    <property type="nucleotide sequence ID" value="NZ_BAAAYX010000002.1"/>
</dbReference>
<evidence type="ECO:0000256" key="1">
    <source>
        <dbReference type="SAM" id="Phobius"/>
    </source>
</evidence>
<evidence type="ECO:0000259" key="2">
    <source>
        <dbReference type="Pfam" id="PF03372"/>
    </source>
</evidence>
<reference evidence="4" key="1">
    <citation type="journal article" date="2019" name="Int. J. Syst. Evol. Microbiol.">
        <title>The Global Catalogue of Microorganisms (GCM) 10K type strain sequencing project: providing services to taxonomists for standard genome sequencing and annotation.</title>
        <authorList>
            <consortium name="The Broad Institute Genomics Platform"/>
            <consortium name="The Broad Institute Genome Sequencing Center for Infectious Disease"/>
            <person name="Wu L."/>
            <person name="Ma J."/>
        </authorList>
    </citation>
    <scope>NUCLEOTIDE SEQUENCE [LARGE SCALE GENOMIC DNA]</scope>
    <source>
        <strain evidence="4">JCM 16548</strain>
    </source>
</reference>
<gene>
    <name evidence="3" type="ORF">GCM10022204_07760</name>
</gene>
<evidence type="ECO:0000313" key="4">
    <source>
        <dbReference type="Proteomes" id="UP001500051"/>
    </source>
</evidence>
<keyword evidence="1" id="KW-0472">Membrane</keyword>
<keyword evidence="1" id="KW-1133">Transmembrane helix</keyword>
<dbReference type="InterPro" id="IPR005135">
    <property type="entry name" value="Endo/exonuclease/phosphatase"/>
</dbReference>
<comment type="caution">
    <text evidence="3">The sequence shown here is derived from an EMBL/GenBank/DDBJ whole genome shotgun (WGS) entry which is preliminary data.</text>
</comment>
<keyword evidence="1" id="KW-0812">Transmembrane</keyword>
<dbReference type="Gene3D" id="3.60.10.10">
    <property type="entry name" value="Endonuclease/exonuclease/phosphatase"/>
    <property type="match status" value="1"/>
</dbReference>
<sequence length="342" mass="36165">MGSVDDAWDTRRHVRAGQGWLVSLGLLSLVPALVATALRIVPPTDDGPALLASFIPYGLVLWVPALLLLGVAALRARRSAAFARVSLVMLTLVVLVGLLAALAWQGPAWVPNDRPVATDPLTVVSLNVRAGAADPAIVAEAARGADVVAFVEASPSWVEALPAAFREELPYGVGAPLQFDSGSVIFSRYPITSSEALPASSFQQWSAVVDTPQLGPLRVVAVHPCNPFCGPGLWSTEHTELRQYVARLDDTPTVVAGDFNAVDDHGPMRDLYADGWRSAADLAGSGFVRTYPADRRFPPLIGIDHVLVDAPLTATSLQTFEVPGTDHLGLRAVLAGTAPPTR</sequence>
<dbReference type="SUPFAM" id="SSF56219">
    <property type="entry name" value="DNase I-like"/>
    <property type="match status" value="1"/>
</dbReference>